<gene>
    <name evidence="1" type="ORF">S01H1_35135</name>
</gene>
<name>X0W9J6_9ZZZZ</name>
<dbReference type="EMBL" id="BARS01021935">
    <property type="protein sequence ID" value="GAG09311.1"/>
    <property type="molecule type" value="Genomic_DNA"/>
</dbReference>
<accession>X0W9J6</accession>
<proteinExistence type="predicted"/>
<dbReference type="AlphaFoldDB" id="X0W9J6"/>
<protein>
    <submittedName>
        <fullName evidence="1">Uncharacterized protein</fullName>
    </submittedName>
</protein>
<organism evidence="1">
    <name type="scientific">marine sediment metagenome</name>
    <dbReference type="NCBI Taxonomy" id="412755"/>
    <lineage>
        <taxon>unclassified sequences</taxon>
        <taxon>metagenomes</taxon>
        <taxon>ecological metagenomes</taxon>
    </lineage>
</organism>
<comment type="caution">
    <text evidence="1">The sequence shown here is derived from an EMBL/GenBank/DDBJ whole genome shotgun (WGS) entry which is preliminary data.</text>
</comment>
<evidence type="ECO:0000313" key="1">
    <source>
        <dbReference type="EMBL" id="GAG09311.1"/>
    </source>
</evidence>
<sequence length="105" mass="11911">MHLIGTGLDIKDLLFPAVEALPNETFRTPRYGLSEGEHFIEPRDLETRASEEETGVVEIFPKEGAVCIGLKIPDNAKDIYSNDVCSEFRYGDFKYKLYKIPQKDA</sequence>
<reference evidence="1" key="1">
    <citation type="journal article" date="2014" name="Front. Microbiol.">
        <title>High frequency of phylogenetically diverse reductive dehalogenase-homologous genes in deep subseafloor sedimentary metagenomes.</title>
        <authorList>
            <person name="Kawai M."/>
            <person name="Futagami T."/>
            <person name="Toyoda A."/>
            <person name="Takaki Y."/>
            <person name="Nishi S."/>
            <person name="Hori S."/>
            <person name="Arai W."/>
            <person name="Tsubouchi T."/>
            <person name="Morono Y."/>
            <person name="Uchiyama I."/>
            <person name="Ito T."/>
            <person name="Fujiyama A."/>
            <person name="Inagaki F."/>
            <person name="Takami H."/>
        </authorList>
    </citation>
    <scope>NUCLEOTIDE SEQUENCE</scope>
    <source>
        <strain evidence="1">Expedition CK06-06</strain>
    </source>
</reference>